<keyword evidence="10" id="KW-0472">Membrane</keyword>
<gene>
    <name evidence="13" type="ORF">FRZ03_02600</name>
</gene>
<dbReference type="InterPro" id="IPR036890">
    <property type="entry name" value="HATPase_C_sf"/>
</dbReference>
<evidence type="ECO:0000256" key="7">
    <source>
        <dbReference type="ARBA" id="ARBA00022840"/>
    </source>
</evidence>
<keyword evidence="3" id="KW-0597">Phosphoprotein</keyword>
<feature type="transmembrane region" description="Helical" evidence="10">
    <location>
        <begin position="152"/>
        <end position="172"/>
    </location>
</feature>
<keyword evidence="8" id="KW-0902">Two-component regulatory system</keyword>
<dbReference type="Pfam" id="PF07730">
    <property type="entry name" value="HisKA_3"/>
    <property type="match status" value="1"/>
</dbReference>
<feature type="transmembrane region" description="Helical" evidence="10">
    <location>
        <begin position="84"/>
        <end position="107"/>
    </location>
</feature>
<evidence type="ECO:0000259" key="12">
    <source>
        <dbReference type="Pfam" id="PF13796"/>
    </source>
</evidence>
<evidence type="ECO:0000256" key="9">
    <source>
        <dbReference type="SAM" id="MobiDB-lite"/>
    </source>
</evidence>
<keyword evidence="4" id="KW-0808">Transferase</keyword>
<dbReference type="Gene3D" id="3.30.565.10">
    <property type="entry name" value="Histidine kinase-like ATPase, C-terminal domain"/>
    <property type="match status" value="1"/>
</dbReference>
<evidence type="ECO:0000256" key="1">
    <source>
        <dbReference type="ARBA" id="ARBA00000085"/>
    </source>
</evidence>
<keyword evidence="7" id="KW-0067">ATP-binding</keyword>
<evidence type="ECO:0000313" key="13">
    <source>
        <dbReference type="EMBL" id="TWV57052.1"/>
    </source>
</evidence>
<reference evidence="13" key="1">
    <citation type="journal article" date="2019" name="Microbiol. Resour. Announc.">
        <title>Draft Genomic Sequences of Streptomyces misionensis and Streptomyces albidoflavus, bacteria applied for phytopathogen biocontrol.</title>
        <authorList>
            <person name="Pylro V."/>
            <person name="Dias A."/>
            <person name="Andreote F."/>
            <person name="Varani A."/>
            <person name="Andreote C."/>
            <person name="Bernardo E."/>
            <person name="Martins T."/>
        </authorList>
    </citation>
    <scope>NUCLEOTIDE SEQUENCE [LARGE SCALE GENOMIC DNA]</scope>
    <source>
        <strain evidence="13">66</strain>
    </source>
</reference>
<evidence type="ECO:0000256" key="10">
    <source>
        <dbReference type="SAM" id="Phobius"/>
    </source>
</evidence>
<keyword evidence="14" id="KW-1185">Reference proteome</keyword>
<sequence>MATDYGHGGYGPGRGRDGHGQGYDDWDSDWPTGSPESGRRHRLPAALRAPIEARTWRELGYVLLSLPVSVVLFTWTVTMVSLGAGLLVTFLGVPVLAAALAGCRAFGALERARARALLDVDVRGPEPLRVHKPGALAWMGAVLKSGASWRNLLYTLVQFPWALFSFIVTATLYPLGWSLLTYPLWFWVFPMYAGQAGLQLYGDEHHQIYLDNPFEITVTTLVGLVFTLATPWLVRALTTVDGLLVRGLLGPSLLSERVVELESDRGVVVDTAAADLRRIERDLHDGAQARLVGLAMDLGLAKEKLREDPQAAARMVEEAHGEVKTALQELRDLARGIHPAVLTDRGLDAALSSVASRCTVPVRVEVDLPSRPAPAIEGIAYFTVCELLQNVSKHSRARSASVDVWRSENRLMLQVSDDGVGGADASAGSGLAGLRGRLDAVDGVLLVDSPAGGPTRVIAELPWRG</sequence>
<feature type="domain" description="Putative sensor" evidence="12">
    <location>
        <begin position="61"/>
        <end position="249"/>
    </location>
</feature>
<dbReference type="InterPro" id="IPR011712">
    <property type="entry name" value="Sig_transdc_His_kin_sub3_dim/P"/>
</dbReference>
<evidence type="ECO:0000313" key="14">
    <source>
        <dbReference type="Proteomes" id="UP000320481"/>
    </source>
</evidence>
<dbReference type="InterPro" id="IPR025828">
    <property type="entry name" value="Put_sensor_dom"/>
</dbReference>
<keyword evidence="10" id="KW-0812">Transmembrane</keyword>
<accession>A0A5C6K1U3</accession>
<keyword evidence="5" id="KW-0547">Nucleotide-binding</keyword>
<dbReference type="GO" id="GO:0005524">
    <property type="term" value="F:ATP binding"/>
    <property type="evidence" value="ECO:0007669"/>
    <property type="project" value="UniProtKB-KW"/>
</dbReference>
<feature type="region of interest" description="Disordered" evidence="9">
    <location>
        <begin position="1"/>
        <end position="42"/>
    </location>
</feature>
<dbReference type="InterPro" id="IPR050482">
    <property type="entry name" value="Sensor_HK_TwoCompSys"/>
</dbReference>
<feature type="compositionally biased region" description="Gly residues" evidence="9">
    <location>
        <begin position="1"/>
        <end position="13"/>
    </location>
</feature>
<evidence type="ECO:0000256" key="4">
    <source>
        <dbReference type="ARBA" id="ARBA00022679"/>
    </source>
</evidence>
<dbReference type="CDD" id="cd16917">
    <property type="entry name" value="HATPase_UhpB-NarQ-NarX-like"/>
    <property type="match status" value="1"/>
</dbReference>
<evidence type="ECO:0000256" key="8">
    <source>
        <dbReference type="ARBA" id="ARBA00023012"/>
    </source>
</evidence>
<dbReference type="GO" id="GO:0000155">
    <property type="term" value="F:phosphorelay sensor kinase activity"/>
    <property type="evidence" value="ECO:0007669"/>
    <property type="project" value="InterPro"/>
</dbReference>
<dbReference type="AlphaFoldDB" id="A0A5C6K1U3"/>
<dbReference type="Proteomes" id="UP000320481">
    <property type="component" value="Unassembled WGS sequence"/>
</dbReference>
<dbReference type="SUPFAM" id="SSF55874">
    <property type="entry name" value="ATPase domain of HSP90 chaperone/DNA topoisomerase II/histidine kinase"/>
    <property type="match status" value="1"/>
</dbReference>
<keyword evidence="6 13" id="KW-0418">Kinase</keyword>
<dbReference type="RefSeq" id="WP_146463535.1">
    <property type="nucleotide sequence ID" value="NZ_VOGW01000016.1"/>
</dbReference>
<evidence type="ECO:0000256" key="2">
    <source>
        <dbReference type="ARBA" id="ARBA00012438"/>
    </source>
</evidence>
<keyword evidence="10" id="KW-1133">Transmembrane helix</keyword>
<dbReference type="Gene3D" id="1.20.5.1930">
    <property type="match status" value="1"/>
</dbReference>
<dbReference type="PANTHER" id="PTHR24421:SF10">
    <property type="entry name" value="NITRATE_NITRITE SENSOR PROTEIN NARQ"/>
    <property type="match status" value="1"/>
</dbReference>
<dbReference type="Pfam" id="PF13796">
    <property type="entry name" value="Sensor"/>
    <property type="match status" value="1"/>
</dbReference>
<evidence type="ECO:0000259" key="11">
    <source>
        <dbReference type="Pfam" id="PF07730"/>
    </source>
</evidence>
<feature type="transmembrane region" description="Helical" evidence="10">
    <location>
        <begin position="59"/>
        <end position="78"/>
    </location>
</feature>
<proteinExistence type="predicted"/>
<evidence type="ECO:0000256" key="5">
    <source>
        <dbReference type="ARBA" id="ARBA00022741"/>
    </source>
</evidence>
<feature type="domain" description="Signal transduction histidine kinase subgroup 3 dimerisation and phosphoacceptor" evidence="11">
    <location>
        <begin position="277"/>
        <end position="342"/>
    </location>
</feature>
<dbReference type="PANTHER" id="PTHR24421">
    <property type="entry name" value="NITRATE/NITRITE SENSOR PROTEIN NARX-RELATED"/>
    <property type="match status" value="1"/>
</dbReference>
<dbReference type="GO" id="GO:0046983">
    <property type="term" value="F:protein dimerization activity"/>
    <property type="evidence" value="ECO:0007669"/>
    <property type="project" value="InterPro"/>
</dbReference>
<comment type="caution">
    <text evidence="13">The sequence shown here is derived from an EMBL/GenBank/DDBJ whole genome shotgun (WGS) entry which is preliminary data.</text>
</comment>
<evidence type="ECO:0000256" key="3">
    <source>
        <dbReference type="ARBA" id="ARBA00022553"/>
    </source>
</evidence>
<dbReference type="EC" id="2.7.13.3" evidence="2"/>
<name>A0A5C6K1U3_9ACTN</name>
<protein>
    <recommendedName>
        <fullName evidence="2">histidine kinase</fullName>
        <ecNumber evidence="2">2.7.13.3</ecNumber>
    </recommendedName>
</protein>
<dbReference type="EMBL" id="VOGW01000016">
    <property type="protein sequence ID" value="TWV57052.1"/>
    <property type="molecule type" value="Genomic_DNA"/>
</dbReference>
<dbReference type="GO" id="GO:0016020">
    <property type="term" value="C:membrane"/>
    <property type="evidence" value="ECO:0007669"/>
    <property type="project" value="InterPro"/>
</dbReference>
<evidence type="ECO:0000256" key="6">
    <source>
        <dbReference type="ARBA" id="ARBA00022777"/>
    </source>
</evidence>
<organism evidence="13 14">
    <name type="scientific">Streptomyces misionensis</name>
    <dbReference type="NCBI Taxonomy" id="67331"/>
    <lineage>
        <taxon>Bacteria</taxon>
        <taxon>Bacillati</taxon>
        <taxon>Actinomycetota</taxon>
        <taxon>Actinomycetes</taxon>
        <taxon>Kitasatosporales</taxon>
        <taxon>Streptomycetaceae</taxon>
        <taxon>Streptomyces</taxon>
    </lineage>
</organism>
<comment type="catalytic activity">
    <reaction evidence="1">
        <text>ATP + protein L-histidine = ADP + protein N-phospho-L-histidine.</text>
        <dbReference type="EC" id="2.7.13.3"/>
    </reaction>
</comment>